<keyword evidence="2" id="KW-1185">Reference proteome</keyword>
<organism evidence="1 2">
    <name type="scientific">Ligilactobacillus hayakitensis DSM 18933 = JCM 14209</name>
    <dbReference type="NCBI Taxonomy" id="1423755"/>
    <lineage>
        <taxon>Bacteria</taxon>
        <taxon>Bacillati</taxon>
        <taxon>Bacillota</taxon>
        <taxon>Bacilli</taxon>
        <taxon>Lactobacillales</taxon>
        <taxon>Lactobacillaceae</taxon>
        <taxon>Ligilactobacillus</taxon>
    </lineage>
</organism>
<dbReference type="RefSeq" id="WP_025022376.1">
    <property type="nucleotide sequence ID" value="NZ_AZGD01000005.1"/>
</dbReference>
<name>A0A0R1WRI1_9LACO</name>
<dbReference type="OrthoDB" id="2146345at2"/>
<dbReference type="AlphaFoldDB" id="A0A0R1WRI1"/>
<dbReference type="Proteomes" id="UP000051054">
    <property type="component" value="Unassembled WGS sequence"/>
</dbReference>
<evidence type="ECO:0000313" key="2">
    <source>
        <dbReference type="Proteomes" id="UP000051054"/>
    </source>
</evidence>
<proteinExistence type="predicted"/>
<dbReference type="EMBL" id="AZGD01000005">
    <property type="protein sequence ID" value="KRM20335.1"/>
    <property type="molecule type" value="Genomic_DNA"/>
</dbReference>
<protein>
    <submittedName>
        <fullName evidence="1">Uncharacterized protein</fullName>
    </submittedName>
</protein>
<gene>
    <name evidence="1" type="ORF">FC40_GL000137</name>
</gene>
<dbReference type="PATRIC" id="fig|1423755.3.peg.149"/>
<reference evidence="1 2" key="1">
    <citation type="journal article" date="2015" name="Genome Announc.">
        <title>Expanding the biotechnology potential of lactobacilli through comparative genomics of 213 strains and associated genera.</title>
        <authorList>
            <person name="Sun Z."/>
            <person name="Harris H.M."/>
            <person name="McCann A."/>
            <person name="Guo C."/>
            <person name="Argimon S."/>
            <person name="Zhang W."/>
            <person name="Yang X."/>
            <person name="Jeffery I.B."/>
            <person name="Cooney J.C."/>
            <person name="Kagawa T.F."/>
            <person name="Liu W."/>
            <person name="Song Y."/>
            <person name="Salvetti E."/>
            <person name="Wrobel A."/>
            <person name="Rasinkangas P."/>
            <person name="Parkhill J."/>
            <person name="Rea M.C."/>
            <person name="O'Sullivan O."/>
            <person name="Ritari J."/>
            <person name="Douillard F.P."/>
            <person name="Paul Ross R."/>
            <person name="Yang R."/>
            <person name="Briner A.E."/>
            <person name="Felis G.E."/>
            <person name="de Vos W.M."/>
            <person name="Barrangou R."/>
            <person name="Klaenhammer T.R."/>
            <person name="Caufield P.W."/>
            <person name="Cui Y."/>
            <person name="Zhang H."/>
            <person name="O'Toole P.W."/>
        </authorList>
    </citation>
    <scope>NUCLEOTIDE SEQUENCE [LARGE SCALE GENOMIC DNA]</scope>
    <source>
        <strain evidence="1 2">DSM 18933</strain>
    </source>
</reference>
<accession>A0A0R1WRI1</accession>
<dbReference type="STRING" id="1423755.FC40_GL000137"/>
<sequence length="63" mass="7382">MTKNYTQLLEDLKDGKIDKLEITTEEFMDFQREYMNFGHRKNVVGTAKRNGGAVYHYAHNKEG</sequence>
<comment type="caution">
    <text evidence="1">The sequence shown here is derived from an EMBL/GenBank/DDBJ whole genome shotgun (WGS) entry which is preliminary data.</text>
</comment>
<dbReference type="eggNOG" id="ENOG5033BSS">
    <property type="taxonomic scope" value="Bacteria"/>
</dbReference>
<evidence type="ECO:0000313" key="1">
    <source>
        <dbReference type="EMBL" id="KRM20335.1"/>
    </source>
</evidence>